<dbReference type="SUPFAM" id="SSF53822">
    <property type="entry name" value="Periplasmic binding protein-like I"/>
    <property type="match status" value="1"/>
</dbReference>
<keyword evidence="6" id="KW-1185">Reference proteome</keyword>
<keyword evidence="3" id="KW-0804">Transcription</keyword>
<dbReference type="Gene3D" id="1.10.260.40">
    <property type="entry name" value="lambda repressor-like DNA-binding domains"/>
    <property type="match status" value="1"/>
</dbReference>
<gene>
    <name evidence="5" type="ORF">SAMN05421870_107354</name>
</gene>
<dbReference type="Gene3D" id="3.40.50.2300">
    <property type="match status" value="2"/>
</dbReference>
<proteinExistence type="predicted"/>
<dbReference type="AlphaFoldDB" id="A0A1H9U661"/>
<dbReference type="GO" id="GO:0000976">
    <property type="term" value="F:transcription cis-regulatory region binding"/>
    <property type="evidence" value="ECO:0007669"/>
    <property type="project" value="TreeGrafter"/>
</dbReference>
<organism evidence="5 6">
    <name type="scientific">Streptomyces qinglanensis</name>
    <dbReference type="NCBI Taxonomy" id="943816"/>
    <lineage>
        <taxon>Bacteria</taxon>
        <taxon>Bacillati</taxon>
        <taxon>Actinomycetota</taxon>
        <taxon>Actinomycetes</taxon>
        <taxon>Kitasatosporales</taxon>
        <taxon>Streptomycetaceae</taxon>
        <taxon>Streptomyces</taxon>
    </lineage>
</organism>
<keyword evidence="1" id="KW-0805">Transcription regulation</keyword>
<accession>A0A1H9U661</accession>
<dbReference type="InterPro" id="IPR010982">
    <property type="entry name" value="Lambda_DNA-bd_dom_sf"/>
</dbReference>
<dbReference type="SUPFAM" id="SSF47413">
    <property type="entry name" value="lambda repressor-like DNA-binding domains"/>
    <property type="match status" value="1"/>
</dbReference>
<dbReference type="OrthoDB" id="3595338at2"/>
<dbReference type="InterPro" id="IPR000843">
    <property type="entry name" value="HTH_LacI"/>
</dbReference>
<evidence type="ECO:0000256" key="3">
    <source>
        <dbReference type="ARBA" id="ARBA00023163"/>
    </source>
</evidence>
<keyword evidence="2" id="KW-0238">DNA-binding</keyword>
<dbReference type="InterPro" id="IPR028082">
    <property type="entry name" value="Peripla_BP_I"/>
</dbReference>
<evidence type="ECO:0000256" key="2">
    <source>
        <dbReference type="ARBA" id="ARBA00023125"/>
    </source>
</evidence>
<dbReference type="Proteomes" id="UP000182841">
    <property type="component" value="Unassembled WGS sequence"/>
</dbReference>
<dbReference type="Pfam" id="PF00356">
    <property type="entry name" value="LacI"/>
    <property type="match status" value="1"/>
</dbReference>
<evidence type="ECO:0000313" key="5">
    <source>
        <dbReference type="EMBL" id="SES04647.1"/>
    </source>
</evidence>
<dbReference type="SMART" id="SM00354">
    <property type="entry name" value="HTH_LACI"/>
    <property type="match status" value="1"/>
</dbReference>
<dbReference type="EMBL" id="FOGO01000007">
    <property type="protein sequence ID" value="SES04647.1"/>
    <property type="molecule type" value="Genomic_DNA"/>
</dbReference>
<dbReference type="PANTHER" id="PTHR30146:SF109">
    <property type="entry name" value="HTH-TYPE TRANSCRIPTIONAL REGULATOR GALS"/>
    <property type="match status" value="1"/>
</dbReference>
<dbReference type="InterPro" id="IPR046335">
    <property type="entry name" value="LacI/GalR-like_sensor"/>
</dbReference>
<evidence type="ECO:0000256" key="1">
    <source>
        <dbReference type="ARBA" id="ARBA00023015"/>
    </source>
</evidence>
<protein>
    <submittedName>
        <fullName evidence="5">LacI family transcriptional regulator</fullName>
    </submittedName>
</protein>
<evidence type="ECO:0000259" key="4">
    <source>
        <dbReference type="PROSITE" id="PS50932"/>
    </source>
</evidence>
<dbReference type="GO" id="GO:0003700">
    <property type="term" value="F:DNA-binding transcription factor activity"/>
    <property type="evidence" value="ECO:0007669"/>
    <property type="project" value="TreeGrafter"/>
</dbReference>
<feature type="domain" description="HTH lacI-type" evidence="4">
    <location>
        <begin position="2"/>
        <end position="57"/>
    </location>
</feature>
<name>A0A1H9U661_9ACTN</name>
<reference evidence="6" key="1">
    <citation type="submission" date="2016-10" db="EMBL/GenBank/DDBJ databases">
        <authorList>
            <person name="Varghese N."/>
            <person name="Submissions S."/>
        </authorList>
    </citation>
    <scope>NUCLEOTIDE SEQUENCE [LARGE SCALE GENOMIC DNA]</scope>
    <source>
        <strain evidence="6">CGMCC 4.6825</strain>
    </source>
</reference>
<dbReference type="CDD" id="cd06267">
    <property type="entry name" value="PBP1_LacI_sugar_binding-like"/>
    <property type="match status" value="1"/>
</dbReference>
<dbReference type="PROSITE" id="PS50932">
    <property type="entry name" value="HTH_LACI_2"/>
    <property type="match status" value="1"/>
</dbReference>
<dbReference type="CDD" id="cd01392">
    <property type="entry name" value="HTH_LacI"/>
    <property type="match status" value="1"/>
</dbReference>
<sequence length="346" mass="36889">MVTRRDVARLAGTSEALVSYVLNGGPRRVAPPTRERILAAIDQLGYRPNAVARSLKTSRTMTIGLVVPDNSNPFFAELARVIEDVGFASGYTMLLGNAMGDDAREAAYIRTLLDRQVDGLIVVPAHGPRSWTTDLSEQAVPRLVLDRELELPGATYVLTDNEDGGYQATTHLLGHGRQRIGCIAGLEGIHPTADRAAGWRRALTDAGVDPAGCSLVHVPFGRADGYRAGRRMLAGTQRPDALFVASDEQAIGVLRAAAELGVRVPDDVAVCAFDGIDGSAYTVPALTTMRQPFDELGRSAVEWLLAKIADPELPTQRITHTTTLVARGSCGCPDPAGGDSTIGQRL</sequence>
<dbReference type="PANTHER" id="PTHR30146">
    <property type="entry name" value="LACI-RELATED TRANSCRIPTIONAL REPRESSOR"/>
    <property type="match status" value="1"/>
</dbReference>
<dbReference type="Pfam" id="PF13377">
    <property type="entry name" value="Peripla_BP_3"/>
    <property type="match status" value="1"/>
</dbReference>
<dbReference type="RefSeq" id="WP_075001264.1">
    <property type="nucleotide sequence ID" value="NZ_FOGO01000007.1"/>
</dbReference>
<evidence type="ECO:0000313" key="6">
    <source>
        <dbReference type="Proteomes" id="UP000182841"/>
    </source>
</evidence>